<protein>
    <recommendedName>
        <fullName evidence="5">GDSL esterase/lipase</fullName>
    </recommendedName>
</protein>
<dbReference type="InterPro" id="IPR001087">
    <property type="entry name" value="GDSL"/>
</dbReference>
<dbReference type="PANTHER" id="PTHR45642:SF35">
    <property type="entry name" value="GDSL ESTERASE_LIPASE APG"/>
    <property type="match status" value="1"/>
</dbReference>
<name>A0ABD3GCX1_9MARC</name>
<dbReference type="InterPro" id="IPR036514">
    <property type="entry name" value="SGNH_hydro_sf"/>
</dbReference>
<dbReference type="InterPro" id="IPR035669">
    <property type="entry name" value="SGNH_plant_lipase-like"/>
</dbReference>
<feature type="signal peptide" evidence="2">
    <location>
        <begin position="1"/>
        <end position="29"/>
    </location>
</feature>
<gene>
    <name evidence="3" type="ORF">R1sor_026252</name>
</gene>
<comment type="similarity">
    <text evidence="1">Belongs to the 'GDSL' lipolytic enzyme family.</text>
</comment>
<sequence length="362" mass="39301">MGKSLKSCLRFLLVLNILIHGWNHAFVSAQSTPFPAVVFIGASQSDVGVNNNVPNSLARANFLPYGRDFVNGNQTGPTGRFSNGKILPDFVAQNISLPFPPPYNSPSARGAAVLQGINTASAGSGWLNGTNSNLGVVPGTQQVQWVRNWQQSLVGLVGTSRASRIVREALYGINTSDNDLLAYYGSTTLQQQYTEDEYIKLILDTAVPNIRNLYSGGARRFAVTSVSARGCAPNEITRYQPTMRDQCVQGLQDLVQKYNTAYKATIQSLQSSLQGSKFYFADTFTITVDLFFNPGKYGLRHDTSIACCGTGTFEVGPTCNSLSVGTCTSAADYLFFDSEHYTQAAWSIIVGTFIADLIRSLM</sequence>
<reference evidence="3 4" key="1">
    <citation type="submission" date="2024-09" db="EMBL/GenBank/DDBJ databases">
        <title>Chromosome-scale assembly of Riccia sorocarpa.</title>
        <authorList>
            <person name="Paukszto L."/>
        </authorList>
    </citation>
    <scope>NUCLEOTIDE SEQUENCE [LARGE SCALE GENOMIC DNA]</scope>
    <source>
        <strain evidence="3">LP-2024</strain>
        <tissue evidence="3">Aerial parts of the thallus</tissue>
    </source>
</reference>
<evidence type="ECO:0000256" key="2">
    <source>
        <dbReference type="SAM" id="SignalP"/>
    </source>
</evidence>
<organism evidence="3 4">
    <name type="scientific">Riccia sorocarpa</name>
    <dbReference type="NCBI Taxonomy" id="122646"/>
    <lineage>
        <taxon>Eukaryota</taxon>
        <taxon>Viridiplantae</taxon>
        <taxon>Streptophyta</taxon>
        <taxon>Embryophyta</taxon>
        <taxon>Marchantiophyta</taxon>
        <taxon>Marchantiopsida</taxon>
        <taxon>Marchantiidae</taxon>
        <taxon>Marchantiales</taxon>
        <taxon>Ricciaceae</taxon>
        <taxon>Riccia</taxon>
    </lineage>
</organism>
<evidence type="ECO:0008006" key="5">
    <source>
        <dbReference type="Google" id="ProtNLM"/>
    </source>
</evidence>
<dbReference type="PANTHER" id="PTHR45642">
    <property type="entry name" value="GDSL ESTERASE/LIPASE EXL3"/>
    <property type="match status" value="1"/>
</dbReference>
<dbReference type="Gene3D" id="3.40.50.1110">
    <property type="entry name" value="SGNH hydrolase"/>
    <property type="match status" value="1"/>
</dbReference>
<proteinExistence type="inferred from homology"/>
<evidence type="ECO:0000313" key="4">
    <source>
        <dbReference type="Proteomes" id="UP001633002"/>
    </source>
</evidence>
<dbReference type="Proteomes" id="UP001633002">
    <property type="component" value="Unassembled WGS sequence"/>
</dbReference>
<accession>A0ABD3GCX1</accession>
<keyword evidence="2" id="KW-0732">Signal</keyword>
<dbReference type="Pfam" id="PF00657">
    <property type="entry name" value="Lipase_GDSL"/>
    <property type="match status" value="1"/>
</dbReference>
<feature type="chain" id="PRO_5044763328" description="GDSL esterase/lipase" evidence="2">
    <location>
        <begin position="30"/>
        <end position="362"/>
    </location>
</feature>
<evidence type="ECO:0000256" key="1">
    <source>
        <dbReference type="ARBA" id="ARBA00008668"/>
    </source>
</evidence>
<evidence type="ECO:0000313" key="3">
    <source>
        <dbReference type="EMBL" id="KAL3676304.1"/>
    </source>
</evidence>
<dbReference type="AlphaFoldDB" id="A0ABD3GCX1"/>
<keyword evidence="4" id="KW-1185">Reference proteome</keyword>
<comment type="caution">
    <text evidence="3">The sequence shown here is derived from an EMBL/GenBank/DDBJ whole genome shotgun (WGS) entry which is preliminary data.</text>
</comment>
<dbReference type="InterPro" id="IPR050592">
    <property type="entry name" value="GDSL_lipolytic_enzyme"/>
</dbReference>
<dbReference type="CDD" id="cd01837">
    <property type="entry name" value="SGNH_plant_lipase_like"/>
    <property type="match status" value="1"/>
</dbReference>
<dbReference type="EMBL" id="JBJQOH010000008">
    <property type="protein sequence ID" value="KAL3676304.1"/>
    <property type="molecule type" value="Genomic_DNA"/>
</dbReference>